<dbReference type="AlphaFoldDB" id="A0A3S4APG7"/>
<feature type="region of interest" description="Disordered" evidence="2">
    <location>
        <begin position="63"/>
        <end position="89"/>
    </location>
</feature>
<proteinExistence type="predicted"/>
<protein>
    <submittedName>
        <fullName evidence="3">9a823ec8-e315-4b9f-9f1d-71de14db4f8f</fullName>
    </submittedName>
</protein>
<feature type="compositionally biased region" description="Low complexity" evidence="2">
    <location>
        <begin position="73"/>
        <end position="88"/>
    </location>
</feature>
<evidence type="ECO:0000256" key="2">
    <source>
        <dbReference type="SAM" id="MobiDB-lite"/>
    </source>
</evidence>
<evidence type="ECO:0000313" key="3">
    <source>
        <dbReference type="EMBL" id="SPQ19697.1"/>
    </source>
</evidence>
<name>A0A3S4APG7_9PEZI</name>
<accession>A0A3S4APG7</accession>
<feature type="coiled-coil region" evidence="1">
    <location>
        <begin position="251"/>
        <end position="292"/>
    </location>
</feature>
<organism evidence="3 4">
    <name type="scientific">Thermothielavioides terrestris</name>
    <dbReference type="NCBI Taxonomy" id="2587410"/>
    <lineage>
        <taxon>Eukaryota</taxon>
        <taxon>Fungi</taxon>
        <taxon>Dikarya</taxon>
        <taxon>Ascomycota</taxon>
        <taxon>Pezizomycotina</taxon>
        <taxon>Sordariomycetes</taxon>
        <taxon>Sordariomycetidae</taxon>
        <taxon>Sordariales</taxon>
        <taxon>Chaetomiaceae</taxon>
        <taxon>Thermothielavioides</taxon>
    </lineage>
</organism>
<keyword evidence="1" id="KW-0175">Coiled coil</keyword>
<evidence type="ECO:0000313" key="4">
    <source>
        <dbReference type="Proteomes" id="UP000289323"/>
    </source>
</evidence>
<gene>
    <name evidence="3" type="ORF">TT172_LOCUS2116</name>
</gene>
<evidence type="ECO:0000256" key="1">
    <source>
        <dbReference type="SAM" id="Coils"/>
    </source>
</evidence>
<sequence>MPELLLQSALAASRSTQFATEAAQIRTNCHAQHGDTNILISCPQCYEAVLEAFRARYLGFKPRPTAGSPAADQQQPQPQQQQQQQNQEQQREWFASRRAFLSDLDDLISSAKEYQVSPQAVDDRVREERSRWYAERVRASLLRLVVEDPSSRAAVFEKLEDLSSASALGADPVRLAREAAEILSRGPLAAERGTGDLPGKLAAAADGAGSAEVLRDAFFVAEDGTVPADHQKYLDMLLRQGLSMEQVVDRILEERQAAAGAKEQAAKLNQRLDELRRARAAHEAQKSRKAQRRESLALQKVPDALYDLPACAVCGGAPSTRDYFCCSICTILADRGIQQRQTLFCSAKCEETGHASHAGTHTCASSFGCIQPHANPPSNPTDDQDTHMDEAPPSPNDLRFCTECLSSLKQPTIWCSLACAEANFRTHREDVHLAERKKRGLEDVDDDGADIRALTTSLAEAVKEWEERNRVRLQPLA</sequence>
<dbReference type="Proteomes" id="UP000289323">
    <property type="component" value="Unassembled WGS sequence"/>
</dbReference>
<dbReference type="EMBL" id="OUUZ01000001">
    <property type="protein sequence ID" value="SPQ19697.1"/>
    <property type="molecule type" value="Genomic_DNA"/>
</dbReference>
<reference evidence="3 4" key="1">
    <citation type="submission" date="2018-04" db="EMBL/GenBank/DDBJ databases">
        <authorList>
            <person name="Huttner S."/>
            <person name="Dainat J."/>
        </authorList>
    </citation>
    <scope>NUCLEOTIDE SEQUENCE [LARGE SCALE GENOMIC DNA]</scope>
</reference>